<evidence type="ECO:0000256" key="1">
    <source>
        <dbReference type="ARBA" id="ARBA00007613"/>
    </source>
</evidence>
<evidence type="ECO:0000313" key="4">
    <source>
        <dbReference type="Proteomes" id="UP000070186"/>
    </source>
</evidence>
<dbReference type="GO" id="GO:0015562">
    <property type="term" value="F:efflux transmembrane transporter activity"/>
    <property type="evidence" value="ECO:0007669"/>
    <property type="project" value="InterPro"/>
</dbReference>
<name>A0A133XIN3_9RHOO</name>
<comment type="caution">
    <text evidence="3">The sequence shown here is derived from an EMBL/GenBank/DDBJ whole genome shotgun (WGS) entry which is preliminary data.</text>
</comment>
<dbReference type="AlphaFoldDB" id="A0A133XIN3"/>
<keyword evidence="2" id="KW-0812">Transmembrane</keyword>
<sequence>MRAALPLQPLCQLLSIAACLSLGGCTTVGPDFSRPAVPWLANWSGGAEKAREKAPASGQTSEFDAWWRNFNDPVLEALVLEAQQRNPGVRIAGLRILEARAQLGIAGSALYPQLQQLSGQALRVGREQSNGPDSALSTYGVGLDVAWELDFWGKFRRGIEAADAGYFASIAQYDDVQVLVAAQAASLYGTLRTTELRLRIAHENVALQKRSLEITERLFKSGNESELDVQQARTLYLSTVATIPELEGALGQAQNALSVLLARPPGPLPELARGKGQIPQAELGVIVDMPAELLRRRPDVRTAEMVLAAQSALIGVNQAALYPSIALVGSLGLSATSLAWSTRTLDWAVGPALVWNIFDWGRLKNQVLVQDARFQQLYEQYQDTVLRAARELDDAAINFAKARAQIEILQGSVKAARRSLDIATIQYREGLVDFQRVLDSQRTLFSQQERLVTVQGGVMQSLVALYKAMGGGWQAGRSRPLLDEETHVTMGERSDWKLLLDTTLPPSEAELYPPPKKSVP</sequence>
<keyword evidence="2" id="KW-0472">Membrane</keyword>
<keyword evidence="2" id="KW-0732">Signal</keyword>
<dbReference type="Gene3D" id="2.20.200.10">
    <property type="entry name" value="Outer membrane efflux proteins (OEP)"/>
    <property type="match status" value="1"/>
</dbReference>
<dbReference type="Gene3D" id="1.20.1600.10">
    <property type="entry name" value="Outer membrane efflux proteins (OEP)"/>
    <property type="match status" value="1"/>
</dbReference>
<dbReference type="Proteomes" id="UP000070186">
    <property type="component" value="Unassembled WGS sequence"/>
</dbReference>
<dbReference type="EMBL" id="LODL01000019">
    <property type="protein sequence ID" value="KXB30791.1"/>
    <property type="molecule type" value="Genomic_DNA"/>
</dbReference>
<gene>
    <name evidence="3" type="ORF">AT959_08660</name>
</gene>
<dbReference type="NCBIfam" id="TIGR01845">
    <property type="entry name" value="outer_NodT"/>
    <property type="match status" value="1"/>
</dbReference>
<reference evidence="3 4" key="1">
    <citation type="submission" date="2015-12" db="EMBL/GenBank/DDBJ databases">
        <title>Nitrous oxide reduction kinetics distinguish bacteria harboring typical versus atypical NosZ.</title>
        <authorList>
            <person name="Yoon S."/>
            <person name="Nissen S."/>
            <person name="Park D."/>
            <person name="Sanford R.A."/>
            <person name="Loeffler F.E."/>
        </authorList>
    </citation>
    <scope>NUCLEOTIDE SEQUENCE [LARGE SCALE GENOMIC DNA]</scope>
    <source>
        <strain evidence="3 4">ATCC BAA-841</strain>
    </source>
</reference>
<dbReference type="PANTHER" id="PTHR30203:SF32">
    <property type="entry name" value="CATION EFFLUX SYSTEM PROTEIN CUSC"/>
    <property type="match status" value="1"/>
</dbReference>
<dbReference type="PROSITE" id="PS51257">
    <property type="entry name" value="PROKAR_LIPOPROTEIN"/>
    <property type="match status" value="1"/>
</dbReference>
<organism evidence="3 4">
    <name type="scientific">Dechloromonas denitrificans</name>
    <dbReference type="NCBI Taxonomy" id="281362"/>
    <lineage>
        <taxon>Bacteria</taxon>
        <taxon>Pseudomonadati</taxon>
        <taxon>Pseudomonadota</taxon>
        <taxon>Betaproteobacteria</taxon>
        <taxon>Rhodocyclales</taxon>
        <taxon>Azonexaceae</taxon>
        <taxon>Dechloromonas</taxon>
    </lineage>
</organism>
<dbReference type="SUPFAM" id="SSF56954">
    <property type="entry name" value="Outer membrane efflux proteins (OEP)"/>
    <property type="match status" value="1"/>
</dbReference>
<dbReference type="InterPro" id="IPR010131">
    <property type="entry name" value="MdtP/NodT-like"/>
</dbReference>
<proteinExistence type="inferred from homology"/>
<evidence type="ECO:0000256" key="2">
    <source>
        <dbReference type="RuleBase" id="RU362097"/>
    </source>
</evidence>
<keyword evidence="2" id="KW-0564">Palmitate</keyword>
<dbReference type="GO" id="GO:0005886">
    <property type="term" value="C:plasma membrane"/>
    <property type="evidence" value="ECO:0007669"/>
    <property type="project" value="UniProtKB-SubCell"/>
</dbReference>
<feature type="signal peptide" evidence="2">
    <location>
        <begin position="1"/>
        <end position="17"/>
    </location>
</feature>
<dbReference type="InterPro" id="IPR003423">
    <property type="entry name" value="OMP_efflux"/>
</dbReference>
<comment type="subcellular location">
    <subcellularLocation>
        <location evidence="2">Cell membrane</location>
        <topology evidence="2">Lipid-anchor</topology>
    </subcellularLocation>
</comment>
<dbReference type="Pfam" id="PF02321">
    <property type="entry name" value="OEP"/>
    <property type="match status" value="2"/>
</dbReference>
<comment type="similarity">
    <text evidence="1 2">Belongs to the outer membrane factor (OMF) (TC 1.B.17) family.</text>
</comment>
<accession>A0A133XIN3</accession>
<keyword evidence="4" id="KW-1185">Reference proteome</keyword>
<dbReference type="STRING" id="281362.AT959_08660"/>
<dbReference type="RefSeq" id="WP_066882589.1">
    <property type="nucleotide sequence ID" value="NZ_LODL01000019.1"/>
</dbReference>
<keyword evidence="2" id="KW-1134">Transmembrane beta strand</keyword>
<evidence type="ECO:0000313" key="3">
    <source>
        <dbReference type="EMBL" id="KXB30791.1"/>
    </source>
</evidence>
<feature type="chain" id="PRO_5007356533" evidence="2">
    <location>
        <begin position="18"/>
        <end position="520"/>
    </location>
</feature>
<keyword evidence="2" id="KW-0449">Lipoprotein</keyword>
<dbReference type="PANTHER" id="PTHR30203">
    <property type="entry name" value="OUTER MEMBRANE CATION EFFLUX PROTEIN"/>
    <property type="match status" value="1"/>
</dbReference>
<protein>
    <submittedName>
        <fullName evidence="3">RND transporter</fullName>
    </submittedName>
</protein>